<organism evidence="4 5">
    <name type="scientific">Candidatus Iainarchaeum sp</name>
    <dbReference type="NCBI Taxonomy" id="3101447"/>
    <lineage>
        <taxon>Archaea</taxon>
        <taxon>Candidatus Iainarchaeota</taxon>
        <taxon>Candidatus Iainarchaeia</taxon>
        <taxon>Candidatus Iainarchaeales</taxon>
        <taxon>Candidatus Iainarchaeaceae</taxon>
        <taxon>Candidatus Iainarchaeum</taxon>
    </lineage>
</organism>
<dbReference type="InterPro" id="IPR014729">
    <property type="entry name" value="Rossmann-like_a/b/a_fold"/>
</dbReference>
<dbReference type="InterPro" id="IPR020536">
    <property type="entry name" value="ThiI_AANH"/>
</dbReference>
<evidence type="ECO:0000313" key="4">
    <source>
        <dbReference type="EMBL" id="MBS3058428.1"/>
    </source>
</evidence>
<name>A0A8T4KTK3_9ARCH</name>
<dbReference type="AlphaFoldDB" id="A0A8T4KTK3"/>
<dbReference type="InterPro" id="IPR050102">
    <property type="entry name" value="tRNA_sulfurtransferase_ThiI"/>
</dbReference>
<dbReference type="Proteomes" id="UP000680185">
    <property type="component" value="Unassembled WGS sequence"/>
</dbReference>
<dbReference type="EMBL" id="JAGVWB010000023">
    <property type="protein sequence ID" value="MBS3058428.1"/>
    <property type="molecule type" value="Genomic_DNA"/>
</dbReference>
<keyword evidence="2" id="KW-0067">ATP-binding</keyword>
<dbReference type="GO" id="GO:0052837">
    <property type="term" value="P:thiazole biosynthetic process"/>
    <property type="evidence" value="ECO:0007669"/>
    <property type="project" value="TreeGrafter"/>
</dbReference>
<accession>A0A8T4KTK3</accession>
<dbReference type="GO" id="GO:0005524">
    <property type="term" value="F:ATP binding"/>
    <property type="evidence" value="ECO:0007669"/>
    <property type="project" value="UniProtKB-KW"/>
</dbReference>
<evidence type="ECO:0000313" key="5">
    <source>
        <dbReference type="Proteomes" id="UP000680185"/>
    </source>
</evidence>
<sequence length="211" mass="23556">MKLLLLISGGIDSPVAGALALKSKHSLSAIHFHNHPFTDSANKEKAISAVEILVRKFKKPINLYIINHGRSLVEIAKNCDRKLNCVLCRRMMLRVSEKIAELENCSALLTGESLAQVASQTLWNLQAEHSATRMQIVRPLLGLDKLEIERLGRSFGTFDNSIRPALCCNIVPSQPSTHSRIEQVEAEEKKMNLQEIVQNSLNSKELLQIKP</sequence>
<gene>
    <name evidence="4" type="ORF">J4478_03430</name>
</gene>
<protein>
    <recommendedName>
        <fullName evidence="3">Thil AANH domain-containing protein</fullName>
    </recommendedName>
</protein>
<comment type="caution">
    <text evidence="4">The sequence shown here is derived from an EMBL/GenBank/DDBJ whole genome shotgun (WGS) entry which is preliminary data.</text>
</comment>
<evidence type="ECO:0000256" key="2">
    <source>
        <dbReference type="ARBA" id="ARBA00022840"/>
    </source>
</evidence>
<reference evidence="4" key="1">
    <citation type="submission" date="2021-03" db="EMBL/GenBank/DDBJ databases">
        <authorList>
            <person name="Jaffe A."/>
        </authorList>
    </citation>
    <scope>NUCLEOTIDE SEQUENCE</scope>
    <source>
        <strain evidence="4">RIFCSPLOWO2_01_FULL_43_13</strain>
    </source>
</reference>
<keyword evidence="1" id="KW-0547">Nucleotide-binding</keyword>
<dbReference type="Gene3D" id="3.40.50.620">
    <property type="entry name" value="HUPs"/>
    <property type="match status" value="1"/>
</dbReference>
<dbReference type="GO" id="GO:0002937">
    <property type="term" value="P:tRNA 4-thiouridine biosynthesis"/>
    <property type="evidence" value="ECO:0007669"/>
    <property type="project" value="TreeGrafter"/>
</dbReference>
<dbReference type="GO" id="GO:0005829">
    <property type="term" value="C:cytosol"/>
    <property type="evidence" value="ECO:0007669"/>
    <property type="project" value="TreeGrafter"/>
</dbReference>
<dbReference type="Pfam" id="PF02568">
    <property type="entry name" value="ThiI"/>
    <property type="match status" value="1"/>
</dbReference>
<evidence type="ECO:0000259" key="3">
    <source>
        <dbReference type="Pfam" id="PF02568"/>
    </source>
</evidence>
<dbReference type="PANTHER" id="PTHR43209:SF1">
    <property type="entry name" value="TRNA SULFURTRANSFERASE"/>
    <property type="match status" value="1"/>
</dbReference>
<dbReference type="PANTHER" id="PTHR43209">
    <property type="entry name" value="TRNA SULFURTRANSFERASE"/>
    <property type="match status" value="1"/>
</dbReference>
<reference evidence="4" key="2">
    <citation type="submission" date="2021-05" db="EMBL/GenBank/DDBJ databases">
        <title>Protein family content uncovers lineage relationships and bacterial pathway maintenance mechanisms in DPANN archaea.</title>
        <authorList>
            <person name="Castelle C.J."/>
            <person name="Meheust R."/>
            <person name="Jaffe A.L."/>
            <person name="Seitz K."/>
            <person name="Gong X."/>
            <person name="Baker B.J."/>
            <person name="Banfield J.F."/>
        </authorList>
    </citation>
    <scope>NUCLEOTIDE SEQUENCE</scope>
    <source>
        <strain evidence="4">RIFCSPLOWO2_01_FULL_43_13</strain>
    </source>
</reference>
<evidence type="ECO:0000256" key="1">
    <source>
        <dbReference type="ARBA" id="ARBA00022741"/>
    </source>
</evidence>
<dbReference type="SUPFAM" id="SSF52402">
    <property type="entry name" value="Adenine nucleotide alpha hydrolases-like"/>
    <property type="match status" value="1"/>
</dbReference>
<proteinExistence type="predicted"/>
<dbReference type="GO" id="GO:0004810">
    <property type="term" value="F:CCA tRNA nucleotidyltransferase activity"/>
    <property type="evidence" value="ECO:0007669"/>
    <property type="project" value="InterPro"/>
</dbReference>
<feature type="domain" description="Thil AANH" evidence="3">
    <location>
        <begin position="2"/>
        <end position="193"/>
    </location>
</feature>